<evidence type="ECO:0000256" key="2">
    <source>
        <dbReference type="SAM" id="SignalP"/>
    </source>
</evidence>
<proteinExistence type="predicted"/>
<sequence>MTITPFAFLQRLLIRFGVFVPIDLSIDKANLGGREYGRIRCTDECCLGENSGCGHASQKINLSKTDEMPRFFFLPSLLGPGEPTEVWTYKTSDSWKTTLCHSILFPDGVPPGLMERITAAVLSDIYFATGPNTRNHNHHGGAATTQLIPQSLNREINHNRPNSEEQKLHVREILCWRAAFFLKIGMENMCPDGEIRESVVEIFCHLVDRESHLCVASESMGVGMRRLILSAKGQVGDGGKKIWNGGHKIVFRAVKRVMRGYGGLEFEKQIICPECLQKKPVSQASTFEFNQIRSVTLNGDETMRCQCGHLVDAILLTGFFDHQQKRNVSAQSKLADGEPIVPVTDLLGAVVLVGLWDEKSKKVIRAGSGFIVDKKRGLIVTASHTLMNIWGEEGSPFGEDYFGSRHGKVVIGVIPRSEDGNSLDGTTTVFRYFAKIIVKDDSIETKGVCHMDACILSITTRMEEDVGGDGDGCGDQPEILLLNDPDKMKREKLQQLKVTVNCELDEQVRILGYNQGGEGLRGRGEHLNRTADFARGYVVMKFATDEYAKGSLRQEFKPREEIVVMCYTIGGHSGGPCVNQQGEVIGILSRADSAEKHRCYLVPACEWKPLVKKAKKLSLF</sequence>
<feature type="signal peptide" evidence="2">
    <location>
        <begin position="1"/>
        <end position="19"/>
    </location>
</feature>
<dbReference type="EMBL" id="HBNS01030541">
    <property type="protein sequence ID" value="CAE4624484.1"/>
    <property type="molecule type" value="Transcribed_RNA"/>
</dbReference>
<evidence type="ECO:0008006" key="5">
    <source>
        <dbReference type="Google" id="ProtNLM"/>
    </source>
</evidence>
<accession>A0A6V2IF37</accession>
<gene>
    <name evidence="3" type="ORF">DBRI00130_LOCUS23976</name>
    <name evidence="4" type="ORF">DBRI00130_LOCUS23978</name>
</gene>
<dbReference type="AlphaFoldDB" id="A0A6V2IF37"/>
<dbReference type="SUPFAM" id="SSF50494">
    <property type="entry name" value="Trypsin-like serine proteases"/>
    <property type="match status" value="1"/>
</dbReference>
<evidence type="ECO:0000313" key="4">
    <source>
        <dbReference type="EMBL" id="CAE4624490.1"/>
    </source>
</evidence>
<dbReference type="Pfam" id="PF13365">
    <property type="entry name" value="Trypsin_2"/>
    <property type="match status" value="1"/>
</dbReference>
<keyword evidence="1" id="KW-0843">Virulence</keyword>
<dbReference type="InterPro" id="IPR009003">
    <property type="entry name" value="Peptidase_S1_PA"/>
</dbReference>
<dbReference type="EMBL" id="HBNS01030544">
    <property type="protein sequence ID" value="CAE4624490.1"/>
    <property type="molecule type" value="Transcribed_RNA"/>
</dbReference>
<dbReference type="InterPro" id="IPR043504">
    <property type="entry name" value="Peptidase_S1_PA_chymotrypsin"/>
</dbReference>
<evidence type="ECO:0000313" key="3">
    <source>
        <dbReference type="EMBL" id="CAE4624484.1"/>
    </source>
</evidence>
<keyword evidence="2" id="KW-0732">Signal</keyword>
<evidence type="ECO:0000256" key="1">
    <source>
        <dbReference type="ARBA" id="ARBA00023026"/>
    </source>
</evidence>
<organism evidence="3">
    <name type="scientific">Ditylum brightwellii</name>
    <dbReference type="NCBI Taxonomy" id="49249"/>
    <lineage>
        <taxon>Eukaryota</taxon>
        <taxon>Sar</taxon>
        <taxon>Stramenopiles</taxon>
        <taxon>Ochrophyta</taxon>
        <taxon>Bacillariophyta</taxon>
        <taxon>Mediophyceae</taxon>
        <taxon>Lithodesmiophycidae</taxon>
        <taxon>Lithodesmiales</taxon>
        <taxon>Lithodesmiaceae</taxon>
        <taxon>Ditylum</taxon>
    </lineage>
</organism>
<dbReference type="Gene3D" id="2.40.10.10">
    <property type="entry name" value="Trypsin-like serine proteases"/>
    <property type="match status" value="1"/>
</dbReference>
<reference evidence="3" key="1">
    <citation type="submission" date="2021-01" db="EMBL/GenBank/DDBJ databases">
        <authorList>
            <person name="Corre E."/>
            <person name="Pelletier E."/>
            <person name="Niang G."/>
            <person name="Scheremetjew M."/>
            <person name="Finn R."/>
            <person name="Kale V."/>
            <person name="Holt S."/>
            <person name="Cochrane G."/>
            <person name="Meng A."/>
            <person name="Brown T."/>
            <person name="Cohen L."/>
        </authorList>
    </citation>
    <scope>NUCLEOTIDE SEQUENCE</scope>
    <source>
        <strain evidence="3">GSO104</strain>
    </source>
</reference>
<protein>
    <recommendedName>
        <fullName evidence="5">Serine protease</fullName>
    </recommendedName>
</protein>
<name>A0A6V2IF37_9STRA</name>
<feature type="chain" id="PRO_5035586361" description="Serine protease" evidence="2">
    <location>
        <begin position="20"/>
        <end position="620"/>
    </location>
</feature>